<keyword evidence="3" id="KW-1185">Reference proteome</keyword>
<accession>A0A1Q6A2F1</accession>
<comment type="caution">
    <text evidence="2">The sequence shown here is derived from an EMBL/GenBank/DDBJ whole genome shotgun (WGS) entry which is preliminary data.</text>
</comment>
<sequence length="91" mass="11064">MDLKVICLEEPAFYELLERLYKRLNQEKEIKQDKWISGEEAMQRLRIKSKTTLQKLRDEGKIRYSQPEKKIILYDGDSINDYLNDFIYEPF</sequence>
<dbReference type="STRING" id="1302689.RG47T_3642"/>
<protein>
    <recommendedName>
        <fullName evidence="1">Helix-turn-helix domain-containing protein</fullName>
    </recommendedName>
</protein>
<dbReference type="EMBL" id="MPPL01000001">
    <property type="protein sequence ID" value="OKS88178.1"/>
    <property type="molecule type" value="Genomic_DNA"/>
</dbReference>
<evidence type="ECO:0000313" key="2">
    <source>
        <dbReference type="EMBL" id="OKS88178.1"/>
    </source>
</evidence>
<reference evidence="2 3" key="1">
    <citation type="submission" date="2016-11" db="EMBL/GenBank/DDBJ databases">
        <title>Whole Genome Sequencing of Mucilaginibacter polytrichastri RG4-7(T) isolated from the moss sample.</title>
        <authorList>
            <person name="Li Y."/>
        </authorList>
    </citation>
    <scope>NUCLEOTIDE SEQUENCE [LARGE SCALE GENOMIC DNA]</scope>
    <source>
        <strain evidence="2 3">RG4-7</strain>
    </source>
</reference>
<dbReference type="InterPro" id="IPR041657">
    <property type="entry name" value="HTH_17"/>
</dbReference>
<evidence type="ECO:0000313" key="3">
    <source>
        <dbReference type="Proteomes" id="UP000186720"/>
    </source>
</evidence>
<feature type="domain" description="Helix-turn-helix" evidence="1">
    <location>
        <begin position="37"/>
        <end position="84"/>
    </location>
</feature>
<evidence type="ECO:0000259" key="1">
    <source>
        <dbReference type="Pfam" id="PF12728"/>
    </source>
</evidence>
<dbReference type="AlphaFoldDB" id="A0A1Q6A2F1"/>
<dbReference type="Proteomes" id="UP000186720">
    <property type="component" value="Unassembled WGS sequence"/>
</dbReference>
<dbReference type="OrthoDB" id="961769at2"/>
<organism evidence="2 3">
    <name type="scientific">Mucilaginibacter polytrichastri</name>
    <dbReference type="NCBI Taxonomy" id="1302689"/>
    <lineage>
        <taxon>Bacteria</taxon>
        <taxon>Pseudomonadati</taxon>
        <taxon>Bacteroidota</taxon>
        <taxon>Sphingobacteriia</taxon>
        <taxon>Sphingobacteriales</taxon>
        <taxon>Sphingobacteriaceae</taxon>
        <taxon>Mucilaginibacter</taxon>
    </lineage>
</organism>
<proteinExistence type="predicted"/>
<dbReference type="Pfam" id="PF12728">
    <property type="entry name" value="HTH_17"/>
    <property type="match status" value="1"/>
</dbReference>
<name>A0A1Q6A2F1_9SPHI</name>
<gene>
    <name evidence="2" type="ORF">RG47T_3642</name>
</gene>
<dbReference type="RefSeq" id="WP_074490754.1">
    <property type="nucleotide sequence ID" value="NZ_FPAM01000010.1"/>
</dbReference>